<keyword evidence="1" id="KW-0472">Membrane</keyword>
<gene>
    <name evidence="2" type="ORF">GUA46_15905</name>
</gene>
<reference evidence="2 3" key="1">
    <citation type="submission" date="2020-01" db="EMBL/GenBank/DDBJ databases">
        <title>Draft Genome Analysis of Muricauda sp. HICW Isolated from coastal seawater of PR China.</title>
        <authorList>
            <person name="Chen M.-X."/>
        </authorList>
    </citation>
    <scope>NUCLEOTIDE SEQUENCE [LARGE SCALE GENOMIC DNA]</scope>
    <source>
        <strain evidence="2 3">HICW</strain>
    </source>
</reference>
<keyword evidence="1" id="KW-1133">Transmembrane helix</keyword>
<name>A0A850NN79_9FLAO</name>
<comment type="caution">
    <text evidence="2">The sequence shown here is derived from an EMBL/GenBank/DDBJ whole genome shotgun (WGS) entry which is preliminary data.</text>
</comment>
<accession>A0A850NN79</accession>
<sequence length="115" mass="12886">MKNSMTIPTTHSGNKQKTGIMKKLYYRAYNEFKKSQLGYSTIAIIGQSCVGSVAAMVLLMGSMDMVLKMVLLFLVTIFCMAFNGAVLAQLKPLTTFNFLILSLMFNTTVILFHIW</sequence>
<evidence type="ECO:0000313" key="2">
    <source>
        <dbReference type="EMBL" id="NVN19825.1"/>
    </source>
</evidence>
<keyword evidence="3" id="KW-1185">Reference proteome</keyword>
<organism evidence="2 3">
    <name type="scientific">Flagellimonas chongwuensis</name>
    <dbReference type="NCBI Taxonomy" id="2697365"/>
    <lineage>
        <taxon>Bacteria</taxon>
        <taxon>Pseudomonadati</taxon>
        <taxon>Bacteroidota</taxon>
        <taxon>Flavobacteriia</taxon>
        <taxon>Flavobacteriales</taxon>
        <taxon>Flavobacteriaceae</taxon>
        <taxon>Flagellimonas</taxon>
    </lineage>
</organism>
<dbReference type="Proteomes" id="UP000558089">
    <property type="component" value="Unassembled WGS sequence"/>
</dbReference>
<proteinExistence type="predicted"/>
<feature type="transmembrane region" description="Helical" evidence="1">
    <location>
        <begin position="37"/>
        <end position="59"/>
    </location>
</feature>
<dbReference type="EMBL" id="WYET01000012">
    <property type="protein sequence ID" value="NVN19825.1"/>
    <property type="molecule type" value="Genomic_DNA"/>
</dbReference>
<dbReference type="AlphaFoldDB" id="A0A850NN79"/>
<evidence type="ECO:0000313" key="3">
    <source>
        <dbReference type="Proteomes" id="UP000558089"/>
    </source>
</evidence>
<protein>
    <submittedName>
        <fullName evidence="2">Uncharacterized protein</fullName>
    </submittedName>
</protein>
<keyword evidence="1" id="KW-0812">Transmembrane</keyword>
<evidence type="ECO:0000256" key="1">
    <source>
        <dbReference type="SAM" id="Phobius"/>
    </source>
</evidence>
<feature type="transmembrane region" description="Helical" evidence="1">
    <location>
        <begin position="71"/>
        <end position="90"/>
    </location>
</feature>
<feature type="transmembrane region" description="Helical" evidence="1">
    <location>
        <begin position="96"/>
        <end position="114"/>
    </location>
</feature>